<dbReference type="Proteomes" id="UP001183585">
    <property type="component" value="Unassembled WGS sequence"/>
</dbReference>
<dbReference type="SMART" id="SM00479">
    <property type="entry name" value="EXOIII"/>
    <property type="match status" value="1"/>
</dbReference>
<reference evidence="2 3" key="1">
    <citation type="submission" date="2023-07" db="EMBL/GenBank/DDBJ databases">
        <title>Sequencing the genomes of 1000 actinobacteria strains.</title>
        <authorList>
            <person name="Klenk H.-P."/>
        </authorList>
    </citation>
    <scope>NUCLEOTIDE SEQUENCE [LARGE SCALE GENOMIC DNA]</scope>
    <source>
        <strain evidence="2 3">DSM 45554</strain>
    </source>
</reference>
<protein>
    <submittedName>
        <fullName evidence="2">DNA polymerase III epsilon subunit-like protein</fullName>
    </submittedName>
</protein>
<dbReference type="RefSeq" id="WP_274997741.1">
    <property type="nucleotide sequence ID" value="NZ_JAJQQP010000017.1"/>
</dbReference>
<comment type="caution">
    <text evidence="2">The sequence shown here is derived from an EMBL/GenBank/DDBJ whole genome shotgun (WGS) entry which is preliminary data.</text>
</comment>
<accession>A0ABU2CIJ6</accession>
<dbReference type="Gene3D" id="3.30.420.10">
    <property type="entry name" value="Ribonuclease H-like superfamily/Ribonuclease H"/>
    <property type="match status" value="1"/>
</dbReference>
<evidence type="ECO:0000313" key="2">
    <source>
        <dbReference type="EMBL" id="MDR7381151.1"/>
    </source>
</evidence>
<evidence type="ECO:0000313" key="3">
    <source>
        <dbReference type="Proteomes" id="UP001183585"/>
    </source>
</evidence>
<dbReference type="SUPFAM" id="SSF53098">
    <property type="entry name" value="Ribonuclease H-like"/>
    <property type="match status" value="1"/>
</dbReference>
<dbReference type="EMBL" id="JAVDYE010000001">
    <property type="protein sequence ID" value="MDR7381151.1"/>
    <property type="molecule type" value="Genomic_DNA"/>
</dbReference>
<dbReference type="InterPro" id="IPR013520">
    <property type="entry name" value="Ribonucl_H"/>
</dbReference>
<dbReference type="InterPro" id="IPR012337">
    <property type="entry name" value="RNaseH-like_sf"/>
</dbReference>
<proteinExistence type="predicted"/>
<dbReference type="PANTHER" id="PTHR30231">
    <property type="entry name" value="DNA POLYMERASE III SUBUNIT EPSILON"/>
    <property type="match status" value="1"/>
</dbReference>
<feature type="domain" description="Exonuclease" evidence="1">
    <location>
        <begin position="11"/>
        <end position="175"/>
    </location>
</feature>
<gene>
    <name evidence="2" type="ORF">J2S48_000666</name>
</gene>
<organism evidence="2 3">
    <name type="scientific">Promicromonospora iranensis</name>
    <dbReference type="NCBI Taxonomy" id="1105144"/>
    <lineage>
        <taxon>Bacteria</taxon>
        <taxon>Bacillati</taxon>
        <taxon>Actinomycetota</taxon>
        <taxon>Actinomycetes</taxon>
        <taxon>Micrococcales</taxon>
        <taxon>Promicromonosporaceae</taxon>
        <taxon>Promicromonospora</taxon>
    </lineage>
</organism>
<dbReference type="CDD" id="cd06127">
    <property type="entry name" value="DEDDh"/>
    <property type="match status" value="1"/>
</dbReference>
<sequence>MTRDEPWTAGDYVVIDIEGNGARPPELVELAVVPVRGGVIGDVRAWLVRPPTPITWHARQIHGISDDDVVEAPSFDDIASDVLGALGEAIPVGHAVHNDLAVLRRVLPGWQPRFALDTLRLARRALDLPSYGLGALVEHYDLGVGLPAGMRAHRADYDALVTARLLVKLATALNSRGATLAELRHAAGTTSAATAVGPTLLDLL</sequence>
<name>A0ABU2CIJ6_9MICO</name>
<dbReference type="Pfam" id="PF00929">
    <property type="entry name" value="RNase_T"/>
    <property type="match status" value="1"/>
</dbReference>
<dbReference type="InterPro" id="IPR036397">
    <property type="entry name" value="RNaseH_sf"/>
</dbReference>
<dbReference type="PANTHER" id="PTHR30231:SF41">
    <property type="entry name" value="DNA POLYMERASE III SUBUNIT EPSILON"/>
    <property type="match status" value="1"/>
</dbReference>
<keyword evidence="3" id="KW-1185">Reference proteome</keyword>
<evidence type="ECO:0000259" key="1">
    <source>
        <dbReference type="SMART" id="SM00479"/>
    </source>
</evidence>